<gene>
    <name evidence="3" type="ORF">B0H15DRAFT_948237</name>
    <name evidence="2" type="ORF">B0H15DRAFT_954565</name>
</gene>
<reference evidence="2" key="1">
    <citation type="submission" date="2023-03" db="EMBL/GenBank/DDBJ databases">
        <title>Massive genome expansion in bonnet fungi (Mycena s.s.) driven by repeated elements and novel gene families across ecological guilds.</title>
        <authorList>
            <consortium name="Lawrence Berkeley National Laboratory"/>
            <person name="Harder C.B."/>
            <person name="Miyauchi S."/>
            <person name="Viragh M."/>
            <person name="Kuo A."/>
            <person name="Thoen E."/>
            <person name="Andreopoulos B."/>
            <person name="Lu D."/>
            <person name="Skrede I."/>
            <person name="Drula E."/>
            <person name="Henrissat B."/>
            <person name="Morin E."/>
            <person name="Kohler A."/>
            <person name="Barry K."/>
            <person name="LaButti K."/>
            <person name="Morin E."/>
            <person name="Salamov A."/>
            <person name="Lipzen A."/>
            <person name="Mereny Z."/>
            <person name="Hegedus B."/>
            <person name="Baldrian P."/>
            <person name="Stursova M."/>
            <person name="Weitz H."/>
            <person name="Taylor A."/>
            <person name="Grigoriev I.V."/>
            <person name="Nagy L.G."/>
            <person name="Martin F."/>
            <person name="Kauserud H."/>
        </authorList>
    </citation>
    <scope>NUCLEOTIDE SEQUENCE</scope>
    <source>
        <strain evidence="2">CBHHK173m</strain>
    </source>
</reference>
<evidence type="ECO:0000313" key="3">
    <source>
        <dbReference type="EMBL" id="KAJ7092051.1"/>
    </source>
</evidence>
<comment type="caution">
    <text evidence="2">The sequence shown here is derived from an EMBL/GenBank/DDBJ whole genome shotgun (WGS) entry which is preliminary data.</text>
</comment>
<evidence type="ECO:0000259" key="1">
    <source>
        <dbReference type="Pfam" id="PF19343"/>
    </source>
</evidence>
<feature type="domain" description="HAM1-like N-terminal" evidence="1">
    <location>
        <begin position="5"/>
        <end position="75"/>
    </location>
</feature>
<name>A0AAD6XH11_9AGAR</name>
<dbReference type="AlphaFoldDB" id="A0AAD6XH11"/>
<dbReference type="Pfam" id="PF19343">
    <property type="entry name" value="HAM1_N"/>
    <property type="match status" value="1"/>
</dbReference>
<dbReference type="EMBL" id="JARJCN010000019">
    <property type="protein sequence ID" value="KAJ7092051.1"/>
    <property type="molecule type" value="Genomic_DNA"/>
</dbReference>
<evidence type="ECO:0000313" key="4">
    <source>
        <dbReference type="Proteomes" id="UP001222325"/>
    </source>
</evidence>
<dbReference type="EMBL" id="JARJCN010000066">
    <property type="protein sequence ID" value="KAJ7078434.1"/>
    <property type="molecule type" value="Genomic_DNA"/>
</dbReference>
<evidence type="ECO:0000313" key="2">
    <source>
        <dbReference type="EMBL" id="KAJ7078434.1"/>
    </source>
</evidence>
<keyword evidence="4" id="KW-1185">Reference proteome</keyword>
<accession>A0AAD6XH11</accession>
<proteinExistence type="predicted"/>
<dbReference type="Proteomes" id="UP001222325">
    <property type="component" value="Unassembled WGS sequence"/>
</dbReference>
<dbReference type="InterPro" id="IPR045967">
    <property type="entry name" value="HAM1-like_N"/>
</dbReference>
<protein>
    <recommendedName>
        <fullName evidence="1">HAM1-like N-terminal domain-containing protein</fullName>
    </recommendedName>
</protein>
<sequence>MHKLVCFSPYAAKAAGDASTQDFTYKFSEVRADMRDVAFSFRANAWPIKMRDSGLADVVLGMGLEATVTVTSSEDTRRVFNDSKHNLLYKTLKPLAAPNSRRGSSNVQEAREEGVGDVLSWARIERDELQGV</sequence>
<organism evidence="2 4">
    <name type="scientific">Mycena belliarum</name>
    <dbReference type="NCBI Taxonomy" id="1033014"/>
    <lineage>
        <taxon>Eukaryota</taxon>
        <taxon>Fungi</taxon>
        <taxon>Dikarya</taxon>
        <taxon>Basidiomycota</taxon>
        <taxon>Agaricomycotina</taxon>
        <taxon>Agaricomycetes</taxon>
        <taxon>Agaricomycetidae</taxon>
        <taxon>Agaricales</taxon>
        <taxon>Marasmiineae</taxon>
        <taxon>Mycenaceae</taxon>
        <taxon>Mycena</taxon>
    </lineage>
</organism>